<evidence type="ECO:0000313" key="2">
    <source>
        <dbReference type="EMBL" id="CAA9451772.1"/>
    </source>
</evidence>
<evidence type="ECO:0000256" key="1">
    <source>
        <dbReference type="SAM" id="MobiDB-lite"/>
    </source>
</evidence>
<organism evidence="2">
    <name type="scientific">uncultured Rubrobacteraceae bacterium</name>
    <dbReference type="NCBI Taxonomy" id="349277"/>
    <lineage>
        <taxon>Bacteria</taxon>
        <taxon>Bacillati</taxon>
        <taxon>Actinomycetota</taxon>
        <taxon>Rubrobacteria</taxon>
        <taxon>Rubrobacterales</taxon>
        <taxon>Rubrobacteraceae</taxon>
        <taxon>environmental samples</taxon>
    </lineage>
</organism>
<accession>A0A6J4QQ87</accession>
<proteinExistence type="predicted"/>
<dbReference type="EMBL" id="CADCUW010000605">
    <property type="protein sequence ID" value="CAA9451772.1"/>
    <property type="molecule type" value="Genomic_DNA"/>
</dbReference>
<feature type="non-terminal residue" evidence="2">
    <location>
        <position position="1"/>
    </location>
</feature>
<feature type="non-terminal residue" evidence="2">
    <location>
        <position position="61"/>
    </location>
</feature>
<protein>
    <submittedName>
        <fullName evidence="2">Putative membrane protein</fullName>
    </submittedName>
</protein>
<name>A0A6J4QQ87_9ACTN</name>
<feature type="compositionally biased region" description="Basic and acidic residues" evidence="1">
    <location>
        <begin position="13"/>
        <end position="24"/>
    </location>
</feature>
<reference evidence="2" key="1">
    <citation type="submission" date="2020-02" db="EMBL/GenBank/DDBJ databases">
        <authorList>
            <person name="Meier V. D."/>
        </authorList>
    </citation>
    <scope>NUCLEOTIDE SEQUENCE</scope>
    <source>
        <strain evidence="2">AVDCRST_MAG01</strain>
    </source>
</reference>
<sequence>EGHDGQDAALLLRLDRREPHRVPDTLHPLRGGRHRPGDPRGPEGGRARGLPQDPDPHRRTM</sequence>
<dbReference type="AlphaFoldDB" id="A0A6J4QQ87"/>
<gene>
    <name evidence="2" type="ORF">AVDCRST_MAG01-01-4674</name>
</gene>
<feature type="compositionally biased region" description="Basic and acidic residues" evidence="1">
    <location>
        <begin position="35"/>
        <end position="46"/>
    </location>
</feature>
<feature type="region of interest" description="Disordered" evidence="1">
    <location>
        <begin position="1"/>
        <end position="61"/>
    </location>
</feature>